<evidence type="ECO:0000259" key="1">
    <source>
        <dbReference type="Pfam" id="PF12697"/>
    </source>
</evidence>
<reference evidence="2" key="1">
    <citation type="submission" date="2021-05" db="EMBL/GenBank/DDBJ databases">
        <authorList>
            <person name="Arsene-Ploetze F."/>
        </authorList>
    </citation>
    <scope>NUCLEOTIDE SEQUENCE</scope>
    <source>
        <strain evidence="2">DSM 42138</strain>
    </source>
</reference>
<accession>A0A9W4EAY5</accession>
<dbReference type="Pfam" id="PF12697">
    <property type="entry name" value="Abhydrolase_6"/>
    <property type="match status" value="1"/>
</dbReference>
<dbReference type="GO" id="GO:0016787">
    <property type="term" value="F:hydrolase activity"/>
    <property type="evidence" value="ECO:0007669"/>
    <property type="project" value="UniProtKB-KW"/>
</dbReference>
<keyword evidence="3" id="KW-1185">Reference proteome</keyword>
<gene>
    <name evidence="2" type="ORF">SCOCK_60137</name>
</gene>
<dbReference type="EMBL" id="CAJSLV010000092">
    <property type="protein sequence ID" value="CAG6397803.1"/>
    <property type="molecule type" value="Genomic_DNA"/>
</dbReference>
<dbReference type="Gene3D" id="3.40.50.1820">
    <property type="entry name" value="alpha/beta hydrolase"/>
    <property type="match status" value="1"/>
</dbReference>
<organism evidence="2 3">
    <name type="scientific">Actinacidiphila cocklensis</name>
    <dbReference type="NCBI Taxonomy" id="887465"/>
    <lineage>
        <taxon>Bacteria</taxon>
        <taxon>Bacillati</taxon>
        <taxon>Actinomycetota</taxon>
        <taxon>Actinomycetes</taxon>
        <taxon>Kitasatosporales</taxon>
        <taxon>Streptomycetaceae</taxon>
        <taxon>Actinacidiphila</taxon>
    </lineage>
</organism>
<dbReference type="InterPro" id="IPR050228">
    <property type="entry name" value="Carboxylesterase_BioH"/>
</dbReference>
<sequence>MLLGVTDPEKGTATMPSPIPVLFIHGLWLHSTSWQPWIDLFRQEGYDPSAPGWPGDPDSVEDARQNPESIADHGIDDVVEHYAAIIRGMDTLPILIGHSFGGMIAQKLLGQDLAAAAVAIDAAQIKGVLPLPLSALRSTLPVFRNPANKHRAVSLTAEQFRFAFGNAVTEEESDALFARWTIPAPGKPLFEAAAANFNPHSPAKVDTANSGRGPMLLMSGGKDHTVPEAVTLATLKQYRHSEAVTEFVSFPDRGHSLTIDGGWRAVADEALAWLRRQSLESPR</sequence>
<dbReference type="InterPro" id="IPR029058">
    <property type="entry name" value="AB_hydrolase_fold"/>
</dbReference>
<name>A0A9W4EAY5_9ACTN</name>
<dbReference type="SUPFAM" id="SSF53474">
    <property type="entry name" value="alpha/beta-Hydrolases"/>
    <property type="match status" value="1"/>
</dbReference>
<proteinExistence type="predicted"/>
<feature type="domain" description="AB hydrolase-1" evidence="1">
    <location>
        <begin position="21"/>
        <end position="268"/>
    </location>
</feature>
<keyword evidence="2" id="KW-0378">Hydrolase</keyword>
<protein>
    <submittedName>
        <fullName evidence="2">Lysophospholipase, alpha-beta hydrolase superfamily</fullName>
    </submittedName>
</protein>
<evidence type="ECO:0000313" key="2">
    <source>
        <dbReference type="EMBL" id="CAG6397803.1"/>
    </source>
</evidence>
<dbReference type="InterPro" id="IPR000073">
    <property type="entry name" value="AB_hydrolase_1"/>
</dbReference>
<evidence type="ECO:0000313" key="3">
    <source>
        <dbReference type="Proteomes" id="UP001152519"/>
    </source>
</evidence>
<comment type="caution">
    <text evidence="2">The sequence shown here is derived from an EMBL/GenBank/DDBJ whole genome shotgun (WGS) entry which is preliminary data.</text>
</comment>
<dbReference type="Proteomes" id="UP001152519">
    <property type="component" value="Unassembled WGS sequence"/>
</dbReference>
<dbReference type="PANTHER" id="PTHR43194">
    <property type="entry name" value="HYDROLASE ALPHA/BETA FOLD FAMILY"/>
    <property type="match status" value="1"/>
</dbReference>
<dbReference type="PANTHER" id="PTHR43194:SF5">
    <property type="entry name" value="PIMELOYL-[ACYL-CARRIER PROTEIN] METHYL ESTER ESTERASE"/>
    <property type="match status" value="1"/>
</dbReference>
<dbReference type="AlphaFoldDB" id="A0A9W4EAY5"/>